<dbReference type="OrthoDB" id="5291101at2"/>
<dbReference type="STRING" id="1322246.BN4_12086"/>
<proteinExistence type="predicted"/>
<evidence type="ECO:0000259" key="1">
    <source>
        <dbReference type="Pfam" id="PF00535"/>
    </source>
</evidence>
<organism evidence="2 3">
    <name type="scientific">Pseudodesulfovibrio piezophilus (strain DSM 21447 / JCM 15486 / C1TLV30)</name>
    <name type="common">Desulfovibrio piezophilus</name>
    <dbReference type="NCBI Taxonomy" id="1322246"/>
    <lineage>
        <taxon>Bacteria</taxon>
        <taxon>Pseudomonadati</taxon>
        <taxon>Thermodesulfobacteriota</taxon>
        <taxon>Desulfovibrionia</taxon>
        <taxon>Desulfovibrionales</taxon>
        <taxon>Desulfovibrionaceae</taxon>
    </lineage>
</organism>
<dbReference type="PANTHER" id="PTHR22916:SF3">
    <property type="entry name" value="UDP-GLCNAC:BETAGAL BETA-1,3-N-ACETYLGLUCOSAMINYLTRANSFERASE-LIKE PROTEIN 1"/>
    <property type="match status" value="1"/>
</dbReference>
<protein>
    <recommendedName>
        <fullName evidence="1">Glycosyltransferase 2-like domain-containing protein</fullName>
    </recommendedName>
</protein>
<dbReference type="SUPFAM" id="SSF53448">
    <property type="entry name" value="Nucleotide-diphospho-sugar transferases"/>
    <property type="match status" value="1"/>
</dbReference>
<dbReference type="GO" id="GO:0016758">
    <property type="term" value="F:hexosyltransferase activity"/>
    <property type="evidence" value="ECO:0007669"/>
    <property type="project" value="UniProtKB-ARBA"/>
</dbReference>
<keyword evidence="3" id="KW-1185">Reference proteome</keyword>
<evidence type="ECO:0000313" key="3">
    <source>
        <dbReference type="Proteomes" id="UP000011724"/>
    </source>
</evidence>
<dbReference type="InterPro" id="IPR001173">
    <property type="entry name" value="Glyco_trans_2-like"/>
</dbReference>
<dbReference type="PATRIC" id="fig|879567.3.peg.2219"/>
<dbReference type="Proteomes" id="UP000011724">
    <property type="component" value="Chromosome"/>
</dbReference>
<dbReference type="KEGG" id="dpi:BN4_12086"/>
<dbReference type="Gene3D" id="3.90.550.10">
    <property type="entry name" value="Spore Coat Polysaccharide Biosynthesis Protein SpsA, Chain A"/>
    <property type="match status" value="1"/>
</dbReference>
<dbReference type="RefSeq" id="WP_015415365.1">
    <property type="nucleotide sequence ID" value="NC_020409.1"/>
</dbReference>
<dbReference type="eggNOG" id="COG1216">
    <property type="taxonomic scope" value="Bacteria"/>
</dbReference>
<feature type="domain" description="Glycosyltransferase 2-like" evidence="1">
    <location>
        <begin position="7"/>
        <end position="116"/>
    </location>
</feature>
<reference evidence="2 3" key="1">
    <citation type="journal article" date="2013" name="PLoS ONE">
        <title>The first genomic and proteomic characterization of a deep-sea sulfate reducer: insights into the piezophilic lifestyle of Desulfovibrio piezophilus.</title>
        <authorList>
            <person name="Pradel N."/>
            <person name="Ji B."/>
            <person name="Gimenez G."/>
            <person name="Talla E."/>
            <person name="Lenoble P."/>
            <person name="Garel M."/>
            <person name="Tamburini C."/>
            <person name="Fourquet P."/>
            <person name="Lebrun R."/>
            <person name="Bertin P."/>
            <person name="Denis Y."/>
            <person name="Pophillat M."/>
            <person name="Barbe V."/>
            <person name="Ollivier B."/>
            <person name="Dolla A."/>
        </authorList>
    </citation>
    <scope>NUCLEOTIDE SEQUENCE [LARGE SCALE GENOMIC DNA]</scope>
    <source>
        <strain evidence="3">DSM 10523 / SB164P1</strain>
    </source>
</reference>
<sequence>MREPVVSVVTTCFRGMPYLRECIESVQAQDWPHVEHILQDAGSDDGTGEYLASLNHGNLFWRSEPDSGEYEGLNRALQRVTGDILIVLNGDDALLPHACSWAVKHFAAHPEAAVIYGDEHIVDGESLHISDFIAPDYDLEQLLCVEIVPPAQAAFISCEKFREVGFHVDESMTDCGDYEMWVRLACRFPFVHIPEFVTMYRWHDNKSRRPDEVVNHVSAKQYVLDRFFSEAGNMARYGHLHDRALAGLMLWGSESCFWMGAHDAAREYLVQALAHAPEPQKFYKYFMKTVDDRPDFIRVLAEFGSPDLLAAAPEDFAHALG</sequence>
<accession>M1WKB7</accession>
<evidence type="ECO:0000313" key="2">
    <source>
        <dbReference type="EMBL" id="CCH49321.1"/>
    </source>
</evidence>
<dbReference type="HOGENOM" id="CLU_025996_0_0_7"/>
<reference evidence="3" key="2">
    <citation type="journal article" date="2013" name="Stand. Genomic Sci.">
        <title>Complete genome sequence of Desulfocapsa sulfexigens, a marine deltaproteobacterium specialized in disproportionating inorganic sulfur compounds.</title>
        <authorList>
            <person name="Finster K.W."/>
            <person name="Kjeldsen K.U."/>
            <person name="Kube M."/>
            <person name="Reinhardt R."/>
            <person name="Mussmann M."/>
            <person name="Amann R."/>
            <person name="Schreiber L."/>
        </authorList>
    </citation>
    <scope>NUCLEOTIDE SEQUENCE [LARGE SCALE GENOMIC DNA]</scope>
    <source>
        <strain evidence="3">DSM 10523 / SB164P1</strain>
    </source>
</reference>
<dbReference type="Pfam" id="PF00535">
    <property type="entry name" value="Glycos_transf_2"/>
    <property type="match status" value="1"/>
</dbReference>
<dbReference type="PANTHER" id="PTHR22916">
    <property type="entry name" value="GLYCOSYLTRANSFERASE"/>
    <property type="match status" value="1"/>
</dbReference>
<dbReference type="EMBL" id="FO203427">
    <property type="protein sequence ID" value="CCH49321.1"/>
    <property type="molecule type" value="Genomic_DNA"/>
</dbReference>
<name>M1WKB7_PSEP2</name>
<dbReference type="BioCyc" id="DPIE1322246:BN4_RS10485-MONOMER"/>
<dbReference type="InterPro" id="IPR029044">
    <property type="entry name" value="Nucleotide-diphossugar_trans"/>
</dbReference>
<gene>
    <name evidence="2" type="ordered locus">BN4_12086</name>
</gene>
<dbReference type="AlphaFoldDB" id="M1WKB7"/>